<dbReference type="AlphaFoldDB" id="A0A933E8F4"/>
<dbReference type="InterPro" id="IPR005545">
    <property type="entry name" value="YCII"/>
</dbReference>
<evidence type="ECO:0000313" key="4">
    <source>
        <dbReference type="Proteomes" id="UP000752292"/>
    </source>
</evidence>
<proteinExistence type="inferred from homology"/>
<comment type="similarity">
    <text evidence="1">Belongs to the YciI family.</text>
</comment>
<comment type="caution">
    <text evidence="3">The sequence shown here is derived from an EMBL/GenBank/DDBJ whole genome shotgun (WGS) entry which is preliminary data.</text>
</comment>
<dbReference type="SUPFAM" id="SSF54909">
    <property type="entry name" value="Dimeric alpha+beta barrel"/>
    <property type="match status" value="2"/>
</dbReference>
<sequence>MMFSIKIHDIKGSQKLRDIHRQAHLDYLKSFDEKTIFAGPFLAEDNATELGSMRLLDFPDRAAAEKHVAGEPYILGGCQERPAIHRWRPGLPYTWRDCPRTGGHQQFYLHALDRPGSQKLRGEVQPENREYFKKFESSFVARGPLLSDDGQREIGTVMLLEFPGLDAAKAFFEGLPFRREGVYEKPEFYRWRFGRVFDRLKVK</sequence>
<organism evidence="3 4">
    <name type="scientific">Tectimicrobiota bacterium</name>
    <dbReference type="NCBI Taxonomy" id="2528274"/>
    <lineage>
        <taxon>Bacteria</taxon>
        <taxon>Pseudomonadati</taxon>
        <taxon>Nitrospinota/Tectimicrobiota group</taxon>
        <taxon>Candidatus Tectimicrobiota</taxon>
    </lineage>
</organism>
<dbReference type="Proteomes" id="UP000752292">
    <property type="component" value="Unassembled WGS sequence"/>
</dbReference>
<accession>A0A933E8F4</accession>
<evidence type="ECO:0000313" key="3">
    <source>
        <dbReference type="EMBL" id="MBI4252427.1"/>
    </source>
</evidence>
<dbReference type="InterPro" id="IPR011008">
    <property type="entry name" value="Dimeric_a/b-barrel"/>
</dbReference>
<dbReference type="Gene3D" id="3.30.70.1060">
    <property type="entry name" value="Dimeric alpha+beta barrel"/>
    <property type="match status" value="2"/>
</dbReference>
<dbReference type="PANTHER" id="PTHR33606">
    <property type="entry name" value="PROTEIN YCII"/>
    <property type="match status" value="1"/>
</dbReference>
<feature type="domain" description="YCII-related" evidence="2">
    <location>
        <begin position="1"/>
        <end position="87"/>
    </location>
</feature>
<feature type="domain" description="YCII-related" evidence="2">
    <location>
        <begin position="107"/>
        <end position="191"/>
    </location>
</feature>
<evidence type="ECO:0000259" key="2">
    <source>
        <dbReference type="Pfam" id="PF03795"/>
    </source>
</evidence>
<reference evidence="3" key="1">
    <citation type="submission" date="2020-07" db="EMBL/GenBank/DDBJ databases">
        <title>Huge and variable diversity of episymbiotic CPR bacteria and DPANN archaea in groundwater ecosystems.</title>
        <authorList>
            <person name="He C.Y."/>
            <person name="Keren R."/>
            <person name="Whittaker M."/>
            <person name="Farag I.F."/>
            <person name="Doudna J."/>
            <person name="Cate J.H.D."/>
            <person name="Banfield J.F."/>
        </authorList>
    </citation>
    <scope>NUCLEOTIDE SEQUENCE</scope>
    <source>
        <strain evidence="3">NC_groundwater_1370_Ag_S-0.2um_69_93</strain>
    </source>
</reference>
<dbReference type="Pfam" id="PF03795">
    <property type="entry name" value="YCII"/>
    <property type="match status" value="2"/>
</dbReference>
<dbReference type="EMBL" id="JACQRX010000357">
    <property type="protein sequence ID" value="MBI4252427.1"/>
    <property type="molecule type" value="Genomic_DNA"/>
</dbReference>
<protein>
    <recommendedName>
        <fullName evidence="2">YCII-related domain-containing protein</fullName>
    </recommendedName>
</protein>
<evidence type="ECO:0000256" key="1">
    <source>
        <dbReference type="ARBA" id="ARBA00007689"/>
    </source>
</evidence>
<name>A0A933E8F4_UNCTE</name>
<dbReference type="InterPro" id="IPR051807">
    <property type="entry name" value="Sec-metab_biosynth-assoc"/>
</dbReference>
<gene>
    <name evidence="3" type="ORF">HY618_08205</name>
</gene>
<dbReference type="PANTHER" id="PTHR33606:SF3">
    <property type="entry name" value="PROTEIN YCII"/>
    <property type="match status" value="1"/>
</dbReference>